<dbReference type="InterPro" id="IPR025159">
    <property type="entry name" value="AbiEi_N"/>
</dbReference>
<dbReference type="Pfam" id="PF13338">
    <property type="entry name" value="AbiEi_4"/>
    <property type="match status" value="1"/>
</dbReference>
<proteinExistence type="predicted"/>
<feature type="domain" description="AbiEi antitoxin N-terminal" evidence="1">
    <location>
        <begin position="54"/>
        <end position="98"/>
    </location>
</feature>
<name>A0A3P3XL90_9SPIR</name>
<protein>
    <recommendedName>
        <fullName evidence="1">AbiEi antitoxin N-terminal domain-containing protein</fullName>
    </recommendedName>
</protein>
<dbReference type="EMBL" id="FWDM01000029">
    <property type="protein sequence ID" value="SLM14707.1"/>
    <property type="molecule type" value="Genomic_DNA"/>
</dbReference>
<reference evidence="2" key="1">
    <citation type="submission" date="2017-02" db="EMBL/GenBank/DDBJ databases">
        <authorList>
            <person name="Regsiter A."/>
            <person name="William W."/>
        </authorList>
    </citation>
    <scope>NUCLEOTIDE SEQUENCE</scope>
    <source>
        <strain evidence="2">Bib</strain>
    </source>
</reference>
<dbReference type="AlphaFoldDB" id="A0A3P3XL90"/>
<evidence type="ECO:0000313" key="2">
    <source>
        <dbReference type="EMBL" id="SLM14707.1"/>
    </source>
</evidence>
<accession>A0A3P3XL90</accession>
<gene>
    <name evidence="2" type="ORF">SPIROBIBN47_350042</name>
</gene>
<evidence type="ECO:0000259" key="1">
    <source>
        <dbReference type="Pfam" id="PF13338"/>
    </source>
</evidence>
<sequence>MEKAQNPCTALERDKMYQRPDKVLECGEKLESIGDILHTHACKCYHYVCMEQNKIKRLFLANGGYLRMSQAIAAGMSRHAFYALRDKGVVIQESRGLYKLSGQPDHPYPDLCVMSLRYPKAILCLVSALSFHNATTQIPKEVNIALPRGSRTPAMRYPPLHAYFFSKASYETGIEEHIIEGVGVKVYDLEKTIIDCFKFRNRIGMDVFLEAIKLYKAKAKVQPSRLAEYAKICSIEKAITPYLEAIL</sequence>
<organism evidence="2">
    <name type="scientific">uncultured spirochete</name>
    <dbReference type="NCBI Taxonomy" id="156406"/>
    <lineage>
        <taxon>Bacteria</taxon>
        <taxon>Pseudomonadati</taxon>
        <taxon>Spirochaetota</taxon>
        <taxon>Spirochaetia</taxon>
        <taxon>Spirochaetales</taxon>
        <taxon>environmental samples</taxon>
    </lineage>
</organism>